<dbReference type="GeneID" id="63689805"/>
<dbReference type="InterPro" id="IPR040898">
    <property type="entry name" value="CxC6"/>
</dbReference>
<dbReference type="Proteomes" id="UP000030653">
    <property type="component" value="Unassembled WGS sequence"/>
</dbReference>
<dbReference type="AlphaFoldDB" id="M5G9A2"/>
<dbReference type="OMA" id="ACASHNC"/>
<evidence type="ECO:0000259" key="1">
    <source>
        <dbReference type="Pfam" id="PF18721"/>
    </source>
</evidence>
<evidence type="ECO:0000313" key="2">
    <source>
        <dbReference type="EMBL" id="EJU04785.1"/>
    </source>
</evidence>
<keyword evidence="3" id="KW-1185">Reference proteome</keyword>
<dbReference type="EMBL" id="JH795857">
    <property type="protein sequence ID" value="EJU04785.1"/>
    <property type="molecule type" value="Genomic_DNA"/>
</dbReference>
<dbReference type="RefSeq" id="XP_040631679.1">
    <property type="nucleotide sequence ID" value="XM_040774743.1"/>
</dbReference>
<proteinExistence type="predicted"/>
<feature type="domain" description="CxC6 like cysteine cluster associated with KDZ" evidence="1">
    <location>
        <begin position="13"/>
        <end position="58"/>
    </location>
</feature>
<dbReference type="HOGENOM" id="CLU_3143034_0_0_1"/>
<dbReference type="Pfam" id="PF18721">
    <property type="entry name" value="CxC6"/>
    <property type="match status" value="1"/>
</dbReference>
<dbReference type="STRING" id="1858805.M5G9A2"/>
<dbReference type="OrthoDB" id="3055037at2759"/>
<sequence>HTDSLSATIHATITDGVAIGHPCCGVHNCHTPLTFTHNHFCSQHQDLNAVCAVTGCHLKA</sequence>
<organism evidence="2 3">
    <name type="scientific">Dacryopinax primogenitus (strain DJM 731)</name>
    <name type="common">Brown rot fungus</name>
    <dbReference type="NCBI Taxonomy" id="1858805"/>
    <lineage>
        <taxon>Eukaryota</taxon>
        <taxon>Fungi</taxon>
        <taxon>Dikarya</taxon>
        <taxon>Basidiomycota</taxon>
        <taxon>Agaricomycotina</taxon>
        <taxon>Dacrymycetes</taxon>
        <taxon>Dacrymycetales</taxon>
        <taxon>Dacrymycetaceae</taxon>
        <taxon>Dacryopinax</taxon>
    </lineage>
</organism>
<name>M5G9A2_DACPD</name>
<accession>M5G9A2</accession>
<reference evidence="2 3" key="1">
    <citation type="journal article" date="2012" name="Science">
        <title>The Paleozoic origin of enzymatic lignin decomposition reconstructed from 31 fungal genomes.</title>
        <authorList>
            <person name="Floudas D."/>
            <person name="Binder M."/>
            <person name="Riley R."/>
            <person name="Barry K."/>
            <person name="Blanchette R.A."/>
            <person name="Henrissat B."/>
            <person name="Martinez A.T."/>
            <person name="Otillar R."/>
            <person name="Spatafora J.W."/>
            <person name="Yadav J.S."/>
            <person name="Aerts A."/>
            <person name="Benoit I."/>
            <person name="Boyd A."/>
            <person name="Carlson A."/>
            <person name="Copeland A."/>
            <person name="Coutinho P.M."/>
            <person name="de Vries R.P."/>
            <person name="Ferreira P."/>
            <person name="Findley K."/>
            <person name="Foster B."/>
            <person name="Gaskell J."/>
            <person name="Glotzer D."/>
            <person name="Gorecki P."/>
            <person name="Heitman J."/>
            <person name="Hesse C."/>
            <person name="Hori C."/>
            <person name="Igarashi K."/>
            <person name="Jurgens J.A."/>
            <person name="Kallen N."/>
            <person name="Kersten P."/>
            <person name="Kohler A."/>
            <person name="Kuees U."/>
            <person name="Kumar T.K.A."/>
            <person name="Kuo A."/>
            <person name="LaButti K."/>
            <person name="Larrondo L.F."/>
            <person name="Lindquist E."/>
            <person name="Ling A."/>
            <person name="Lombard V."/>
            <person name="Lucas S."/>
            <person name="Lundell T."/>
            <person name="Martin R."/>
            <person name="McLaughlin D.J."/>
            <person name="Morgenstern I."/>
            <person name="Morin E."/>
            <person name="Murat C."/>
            <person name="Nagy L.G."/>
            <person name="Nolan M."/>
            <person name="Ohm R.A."/>
            <person name="Patyshakuliyeva A."/>
            <person name="Rokas A."/>
            <person name="Ruiz-Duenas F.J."/>
            <person name="Sabat G."/>
            <person name="Salamov A."/>
            <person name="Samejima M."/>
            <person name="Schmutz J."/>
            <person name="Slot J.C."/>
            <person name="St John F."/>
            <person name="Stenlid J."/>
            <person name="Sun H."/>
            <person name="Sun S."/>
            <person name="Syed K."/>
            <person name="Tsang A."/>
            <person name="Wiebenga A."/>
            <person name="Young D."/>
            <person name="Pisabarro A."/>
            <person name="Eastwood D.C."/>
            <person name="Martin F."/>
            <person name="Cullen D."/>
            <person name="Grigoriev I.V."/>
            <person name="Hibbett D.S."/>
        </authorList>
    </citation>
    <scope>NUCLEOTIDE SEQUENCE [LARGE SCALE GENOMIC DNA]</scope>
    <source>
        <strain evidence="2 3">DJM-731 SS1</strain>
    </source>
</reference>
<protein>
    <recommendedName>
        <fullName evidence="1">CxC6 like cysteine cluster associated with KDZ domain-containing protein</fullName>
    </recommendedName>
</protein>
<feature type="non-terminal residue" evidence="2">
    <location>
        <position position="1"/>
    </location>
</feature>
<gene>
    <name evidence="2" type="ORF">DACRYDRAFT_47134</name>
</gene>
<evidence type="ECO:0000313" key="3">
    <source>
        <dbReference type="Proteomes" id="UP000030653"/>
    </source>
</evidence>